<dbReference type="InterPro" id="IPR003425">
    <property type="entry name" value="CCB3/YggT"/>
</dbReference>
<evidence type="ECO:0000256" key="2">
    <source>
        <dbReference type="SAM" id="Phobius"/>
    </source>
</evidence>
<evidence type="ECO:0000313" key="4">
    <source>
        <dbReference type="Proteomes" id="UP000554286"/>
    </source>
</evidence>
<comment type="caution">
    <text evidence="3">The sequence shown here is derived from an EMBL/GenBank/DDBJ whole genome shotgun (WGS) entry which is preliminary data.</text>
</comment>
<accession>A0A7W6RDH9</accession>
<evidence type="ECO:0000256" key="1">
    <source>
        <dbReference type="ARBA" id="ARBA00010894"/>
    </source>
</evidence>
<comment type="similarity">
    <text evidence="1">Belongs to the YggT family.</text>
</comment>
<feature type="transmembrane region" description="Helical" evidence="2">
    <location>
        <begin position="12"/>
        <end position="34"/>
    </location>
</feature>
<feature type="transmembrane region" description="Helical" evidence="2">
    <location>
        <begin position="75"/>
        <end position="96"/>
    </location>
</feature>
<keyword evidence="2" id="KW-1133">Transmembrane helix</keyword>
<dbReference type="PANTHER" id="PTHR33219">
    <property type="entry name" value="YLMG HOMOLOG PROTEIN 2, CHLOROPLASTIC"/>
    <property type="match status" value="1"/>
</dbReference>
<gene>
    <name evidence="3" type="ORF">GGD89_002206</name>
</gene>
<keyword evidence="4" id="KW-1185">Reference proteome</keyword>
<dbReference type="Proteomes" id="UP000554286">
    <property type="component" value="Unassembled WGS sequence"/>
</dbReference>
<keyword evidence="2" id="KW-0472">Membrane</keyword>
<dbReference type="EMBL" id="JACIGK010000014">
    <property type="protein sequence ID" value="MBB4266574.1"/>
    <property type="molecule type" value="Genomic_DNA"/>
</dbReference>
<dbReference type="AlphaFoldDB" id="A0A7W6RDH9"/>
<dbReference type="PANTHER" id="PTHR33219:SF14">
    <property type="entry name" value="PROTEIN COFACTOR ASSEMBLY OF COMPLEX C SUBUNIT B CCB3, CHLOROPLASTIC-RELATED"/>
    <property type="match status" value="1"/>
</dbReference>
<sequence>MDIILVPLFQIILMVINLYIWVVIIQAILSWLIAFNVVNPYNQVVGTIGEVLRRLTEPALGPIRRRLPNLGGVDLSPLVLILGLIFVQMVLEQILFRLV</sequence>
<organism evidence="3 4">
    <name type="scientific">Roseospira visakhapatnamensis</name>
    <dbReference type="NCBI Taxonomy" id="390880"/>
    <lineage>
        <taxon>Bacteria</taxon>
        <taxon>Pseudomonadati</taxon>
        <taxon>Pseudomonadota</taxon>
        <taxon>Alphaproteobacteria</taxon>
        <taxon>Rhodospirillales</taxon>
        <taxon>Rhodospirillaceae</taxon>
        <taxon>Roseospira</taxon>
    </lineage>
</organism>
<name>A0A7W6RDH9_9PROT</name>
<dbReference type="RefSeq" id="WP_184045126.1">
    <property type="nucleotide sequence ID" value="NZ_JACIGK010000014.1"/>
</dbReference>
<dbReference type="GO" id="GO:0016020">
    <property type="term" value="C:membrane"/>
    <property type="evidence" value="ECO:0007669"/>
    <property type="project" value="InterPro"/>
</dbReference>
<dbReference type="Pfam" id="PF02325">
    <property type="entry name" value="CCB3_YggT"/>
    <property type="match status" value="1"/>
</dbReference>
<keyword evidence="2" id="KW-0812">Transmembrane</keyword>
<protein>
    <submittedName>
        <fullName evidence="3">YggT family protein</fullName>
    </submittedName>
</protein>
<proteinExistence type="inferred from homology"/>
<evidence type="ECO:0000313" key="3">
    <source>
        <dbReference type="EMBL" id="MBB4266574.1"/>
    </source>
</evidence>
<reference evidence="3 4" key="1">
    <citation type="submission" date="2020-08" db="EMBL/GenBank/DDBJ databases">
        <title>Genome sequencing of Purple Non-Sulfur Bacteria from various extreme environments.</title>
        <authorList>
            <person name="Mayer M."/>
        </authorList>
    </citation>
    <scope>NUCLEOTIDE SEQUENCE [LARGE SCALE GENOMIC DNA]</scope>
    <source>
        <strain evidence="3 4">JA131</strain>
    </source>
</reference>